<dbReference type="InterPro" id="IPR000064">
    <property type="entry name" value="NLP_P60_dom"/>
</dbReference>
<feature type="signal peptide" evidence="8">
    <location>
        <begin position="1"/>
        <end position="36"/>
    </location>
</feature>
<evidence type="ECO:0000256" key="8">
    <source>
        <dbReference type="SAM" id="SignalP"/>
    </source>
</evidence>
<keyword evidence="6" id="KW-0175">Coiled coil</keyword>
<feature type="coiled-coil region" evidence="6">
    <location>
        <begin position="40"/>
        <end position="123"/>
    </location>
</feature>
<dbReference type="GO" id="GO:0008234">
    <property type="term" value="F:cysteine-type peptidase activity"/>
    <property type="evidence" value="ECO:0007669"/>
    <property type="project" value="UniProtKB-KW"/>
</dbReference>
<keyword evidence="4" id="KW-0378">Hydrolase</keyword>
<reference evidence="10 11" key="1">
    <citation type="submission" date="2016-05" db="EMBL/GenBank/DDBJ databases">
        <title>Bacillus thuringiensis and Bacillus weihenstephanensis as novel biocontrol agents of wilt causing Verticillium species.</title>
        <authorList>
            <person name="Hollensteiner J."/>
            <person name="Wemheuer F."/>
            <person name="Harting R."/>
            <person name="Kolarzyk A."/>
            <person name="Diaz-Valerio S."/>
            <person name="Poehlein A."/>
            <person name="Brzuszkiewicz E."/>
            <person name="Nesemann K."/>
            <person name="Braus-Stromeyer S."/>
            <person name="Braus G."/>
            <person name="Daniel R."/>
            <person name="Liesegang H."/>
        </authorList>
    </citation>
    <scope>NUCLEOTIDE SEQUENCE [LARGE SCALE GENOMIC DNA]</scope>
    <source>
        <strain evidence="10 11">GOE11</strain>
    </source>
</reference>
<keyword evidence="5" id="KW-0788">Thiol protease</keyword>
<dbReference type="Proteomes" id="UP000175835">
    <property type="component" value="Unassembled WGS sequence"/>
</dbReference>
<accession>A0A1E8BGT8</accession>
<organism evidence="10 11">
    <name type="scientific">Bacillus mycoides</name>
    <dbReference type="NCBI Taxonomy" id="1405"/>
    <lineage>
        <taxon>Bacteria</taxon>
        <taxon>Bacillati</taxon>
        <taxon>Bacillota</taxon>
        <taxon>Bacilli</taxon>
        <taxon>Bacillales</taxon>
        <taxon>Bacillaceae</taxon>
        <taxon>Bacillus</taxon>
        <taxon>Bacillus cereus group</taxon>
    </lineage>
</organism>
<evidence type="ECO:0000256" key="4">
    <source>
        <dbReference type="ARBA" id="ARBA00022801"/>
    </source>
</evidence>
<keyword evidence="3 8" id="KW-0732">Signal</keyword>
<proteinExistence type="inferred from homology"/>
<feature type="domain" description="NlpC/P60" evidence="9">
    <location>
        <begin position="334"/>
        <end position="450"/>
    </location>
</feature>
<dbReference type="PANTHER" id="PTHR47053:SF1">
    <property type="entry name" value="MUREIN DD-ENDOPEPTIDASE MEPH-RELATED"/>
    <property type="match status" value="1"/>
</dbReference>
<dbReference type="EMBL" id="LXLX01000050">
    <property type="protein sequence ID" value="OFD88181.1"/>
    <property type="molecule type" value="Genomic_DNA"/>
</dbReference>
<dbReference type="PANTHER" id="PTHR47053">
    <property type="entry name" value="MUREIN DD-ENDOPEPTIDASE MEPH-RELATED"/>
    <property type="match status" value="1"/>
</dbReference>
<dbReference type="InterPro" id="IPR051202">
    <property type="entry name" value="Peptidase_C40"/>
</dbReference>
<name>A0A1E8BGT8_BACMY</name>
<dbReference type="GO" id="GO:0006508">
    <property type="term" value="P:proteolysis"/>
    <property type="evidence" value="ECO:0007669"/>
    <property type="project" value="UniProtKB-KW"/>
</dbReference>
<comment type="similarity">
    <text evidence="1">Belongs to the peptidase C40 family.</text>
</comment>
<evidence type="ECO:0000256" key="6">
    <source>
        <dbReference type="SAM" id="Coils"/>
    </source>
</evidence>
<protein>
    <submittedName>
        <fullName evidence="10">N-acetylmuramoyl-L-alanine amidase</fullName>
    </submittedName>
</protein>
<evidence type="ECO:0000256" key="3">
    <source>
        <dbReference type="ARBA" id="ARBA00022729"/>
    </source>
</evidence>
<dbReference type="PROSITE" id="PS51935">
    <property type="entry name" value="NLPC_P60"/>
    <property type="match status" value="1"/>
</dbReference>
<feature type="region of interest" description="Disordered" evidence="7">
    <location>
        <begin position="265"/>
        <end position="338"/>
    </location>
</feature>
<evidence type="ECO:0000313" key="10">
    <source>
        <dbReference type="EMBL" id="OFD88181.1"/>
    </source>
</evidence>
<sequence length="450" mass="49048">MKKESGVKNKMKKLKMASCALVAGLMFSGLTPNVFAEDKISDVKSQINTQNDTLHKQQQERDELQKQMNDLNKTIQGLDKSVQENASKLDETTKKVSDTEQLIENKNKDIAELQTKIAKREELLRKRLVALQEQPNTNVVTEVLVNSKNIADLVDRLNSVSKILESDEDIMKTQQEDQTNVKKDVETVKEKQKELKEAQAQIETAKKELDVEKEKKATAVNDLSGKMDTVVTSMTSTEGQLKDLEKQALQLQRIAEEEAQAKAAQEAAAQKQAEQAAKEAQAQQAAPAQQASPAQAPAQQAAPANNAGQAQKEEPKKEASKKEKPAPAPAPAPAPNAGGVIGKAQQYLGMPYVWASASPSNGGFDCSGFISYIFGVGRQDVAGYWNSVSKVSSPQPGDLVFFQGTYKAGPSHIGIYVGNGQMIHASDKGIAYGDINSSYNQKHFLGYGRF</sequence>
<evidence type="ECO:0000256" key="5">
    <source>
        <dbReference type="ARBA" id="ARBA00022807"/>
    </source>
</evidence>
<dbReference type="Gene3D" id="3.90.1720.10">
    <property type="entry name" value="endopeptidase domain like (from Nostoc punctiforme)"/>
    <property type="match status" value="1"/>
</dbReference>
<dbReference type="AlphaFoldDB" id="A0A1E8BGT8"/>
<gene>
    <name evidence="10" type="ORF">BWGOE11_52810</name>
</gene>
<dbReference type="RefSeq" id="WP_070146996.1">
    <property type="nucleotide sequence ID" value="NZ_LXLX01000050.1"/>
</dbReference>
<dbReference type="InterPro" id="IPR057309">
    <property type="entry name" value="PcsB_CC"/>
</dbReference>
<feature type="compositionally biased region" description="Low complexity" evidence="7">
    <location>
        <begin position="265"/>
        <end position="310"/>
    </location>
</feature>
<keyword evidence="2" id="KW-0645">Protease</keyword>
<comment type="caution">
    <text evidence="10">The sequence shown here is derived from an EMBL/GenBank/DDBJ whole genome shotgun (WGS) entry which is preliminary data.</text>
</comment>
<dbReference type="InterPro" id="IPR038765">
    <property type="entry name" value="Papain-like_cys_pep_sf"/>
</dbReference>
<evidence type="ECO:0000256" key="2">
    <source>
        <dbReference type="ARBA" id="ARBA00022670"/>
    </source>
</evidence>
<feature type="chain" id="PRO_5009211319" evidence="8">
    <location>
        <begin position="37"/>
        <end position="450"/>
    </location>
</feature>
<dbReference type="Pfam" id="PF00877">
    <property type="entry name" value="NLPC_P60"/>
    <property type="match status" value="1"/>
</dbReference>
<dbReference type="Gene3D" id="6.10.250.3150">
    <property type="match status" value="1"/>
</dbReference>
<dbReference type="PATRIC" id="fig|86662.28.peg.5423"/>
<evidence type="ECO:0000256" key="7">
    <source>
        <dbReference type="SAM" id="MobiDB-lite"/>
    </source>
</evidence>
<dbReference type="SUPFAM" id="SSF54001">
    <property type="entry name" value="Cysteine proteinases"/>
    <property type="match status" value="1"/>
</dbReference>
<feature type="compositionally biased region" description="Basic and acidic residues" evidence="7">
    <location>
        <begin position="311"/>
        <end position="325"/>
    </location>
</feature>
<evidence type="ECO:0000313" key="11">
    <source>
        <dbReference type="Proteomes" id="UP000175835"/>
    </source>
</evidence>
<evidence type="ECO:0000259" key="9">
    <source>
        <dbReference type="PROSITE" id="PS51935"/>
    </source>
</evidence>
<dbReference type="Pfam" id="PF24568">
    <property type="entry name" value="CC_PcsB"/>
    <property type="match status" value="1"/>
</dbReference>
<evidence type="ECO:0000256" key="1">
    <source>
        <dbReference type="ARBA" id="ARBA00007074"/>
    </source>
</evidence>